<feature type="binding site" evidence="7">
    <location>
        <position position="134"/>
    </location>
    <ligand>
        <name>[4Fe-4S] cluster</name>
        <dbReference type="ChEBI" id="CHEBI:49883"/>
        <label>2</label>
    </ligand>
</feature>
<feature type="binding site" evidence="7">
    <location>
        <position position="149"/>
    </location>
    <ligand>
        <name>[4Fe-4S] cluster</name>
        <dbReference type="ChEBI" id="CHEBI:49883"/>
        <label>2</label>
    </ligand>
</feature>
<dbReference type="Proteomes" id="UP000000467">
    <property type="component" value="Chromosome"/>
</dbReference>
<feature type="binding site" evidence="7">
    <location>
        <position position="78"/>
    </location>
    <ligand>
        <name>[4Fe-4S] cluster</name>
        <dbReference type="ChEBI" id="CHEBI:49883"/>
        <label>3</label>
    </ligand>
</feature>
<dbReference type="RefSeq" id="WP_015050625.1">
    <property type="nucleotide sequence ID" value="NC_018870.1"/>
</dbReference>
<feature type="domain" description="4Fe-4S ferredoxin-type" evidence="9">
    <location>
        <begin position="5"/>
        <end position="35"/>
    </location>
</feature>
<feature type="binding site" evidence="7">
    <location>
        <position position="153"/>
    </location>
    <ligand>
        <name>[4Fe-4S] cluster</name>
        <dbReference type="ChEBI" id="CHEBI:49883"/>
        <label>1</label>
    </ligand>
</feature>
<dbReference type="OrthoDB" id="1722024at2"/>
<dbReference type="CDD" id="cd10562">
    <property type="entry name" value="FDH_b_like"/>
    <property type="match status" value="1"/>
</dbReference>
<evidence type="ECO:0000256" key="4">
    <source>
        <dbReference type="ARBA" id="ARBA00022737"/>
    </source>
</evidence>
<feature type="binding site" evidence="7">
    <location>
        <position position="107"/>
    </location>
    <ligand>
        <name>[4Fe-4S] cluster</name>
        <dbReference type="ChEBI" id="CHEBI:49883"/>
        <label>4</label>
    </ligand>
</feature>
<keyword evidence="11" id="KW-1185">Reference proteome</keyword>
<evidence type="ECO:0000256" key="3">
    <source>
        <dbReference type="ARBA" id="ARBA00022723"/>
    </source>
</evidence>
<protein>
    <submittedName>
        <fullName evidence="10">Formate dehydrogenase iron-sulfur subunit FdxH</fullName>
    </submittedName>
</protein>
<dbReference type="GO" id="GO:0051539">
    <property type="term" value="F:4 iron, 4 sulfur cluster binding"/>
    <property type="evidence" value="ECO:0007669"/>
    <property type="project" value="UniProtKB-KW"/>
</dbReference>
<dbReference type="SUPFAM" id="SSF54862">
    <property type="entry name" value="4Fe-4S ferredoxins"/>
    <property type="match status" value="1"/>
</dbReference>
<evidence type="ECO:0000256" key="5">
    <source>
        <dbReference type="ARBA" id="ARBA00023004"/>
    </source>
</evidence>
<dbReference type="InterPro" id="IPR017896">
    <property type="entry name" value="4Fe4S_Fe-S-bd"/>
</dbReference>
<dbReference type="InterPro" id="IPR017900">
    <property type="entry name" value="4Fe4S_Fe_S_CS"/>
</dbReference>
<feature type="binding site" evidence="7">
    <location>
        <position position="137"/>
    </location>
    <ligand>
        <name>[4Fe-4S] cluster</name>
        <dbReference type="ChEBI" id="CHEBI:49883"/>
        <label>2</label>
    </ligand>
</feature>
<reference evidence="10 11" key="1">
    <citation type="journal article" date="2012" name="BMC Genomics">
        <title>Genome-guided analysis of physiological and morphological traits of the fermentative acetate oxidizer Thermacetogenium phaeum.</title>
        <authorList>
            <person name="Oehler D."/>
            <person name="Poehlein A."/>
            <person name="Leimbach A."/>
            <person name="Muller N."/>
            <person name="Daniel R."/>
            <person name="Gottschalk G."/>
            <person name="Schink B."/>
        </authorList>
    </citation>
    <scope>NUCLEOTIDE SEQUENCE [LARGE SCALE GENOMIC DNA]</scope>
    <source>
        <strain evidence="11">ATCC BAA-254 / DSM 26808 / PB</strain>
    </source>
</reference>
<evidence type="ECO:0000256" key="6">
    <source>
        <dbReference type="ARBA" id="ARBA00023014"/>
    </source>
</evidence>
<accession>K4LIF1</accession>
<organism evidence="10 11">
    <name type="scientific">Thermacetogenium phaeum (strain ATCC BAA-254 / DSM 26808 / PB)</name>
    <dbReference type="NCBI Taxonomy" id="1089553"/>
    <lineage>
        <taxon>Bacteria</taxon>
        <taxon>Bacillati</taxon>
        <taxon>Bacillota</taxon>
        <taxon>Clostridia</taxon>
        <taxon>Thermoanaerobacterales</taxon>
        <taxon>Thermoanaerobacteraceae</taxon>
        <taxon>Thermacetogenium</taxon>
    </lineage>
</organism>
<feature type="binding site" evidence="7">
    <location>
        <position position="17"/>
    </location>
    <ligand>
        <name>[4Fe-4S] cluster</name>
        <dbReference type="ChEBI" id="CHEBI:49883"/>
        <label>1</label>
    </ligand>
</feature>
<feature type="domain" description="4Fe-4S ferredoxin-type" evidence="9">
    <location>
        <begin position="66"/>
        <end position="97"/>
    </location>
</feature>
<keyword evidence="4" id="KW-0677">Repeat</keyword>
<dbReference type="HOGENOM" id="CLU_043374_0_3_9"/>
<comment type="subcellular location">
    <subcellularLocation>
        <location evidence="1">Cell envelope</location>
    </subcellularLocation>
</comment>
<feature type="binding site" evidence="7">
    <location>
        <position position="20"/>
    </location>
    <ligand>
        <name>[4Fe-4S] cluster</name>
        <dbReference type="ChEBI" id="CHEBI:49883"/>
        <label>1</label>
    </ligand>
</feature>
<evidence type="ECO:0000259" key="9">
    <source>
        <dbReference type="PROSITE" id="PS51379"/>
    </source>
</evidence>
<name>K4LIF1_THEPS</name>
<feature type="binding site" evidence="7">
    <location>
        <position position="75"/>
    </location>
    <ligand>
        <name>[4Fe-4S] cluster</name>
        <dbReference type="ChEBI" id="CHEBI:49883"/>
        <label>3</label>
    </ligand>
</feature>
<feature type="binding site" evidence="7">
    <location>
        <position position="87"/>
    </location>
    <ligand>
        <name>[4Fe-4S] cluster</name>
        <dbReference type="ChEBI" id="CHEBI:49883"/>
        <label>4</label>
    </ligand>
</feature>
<evidence type="ECO:0000256" key="2">
    <source>
        <dbReference type="ARBA" id="ARBA00022485"/>
    </source>
</evidence>
<keyword evidence="8" id="KW-0812">Transmembrane</keyword>
<feature type="binding site" evidence="7">
    <location>
        <position position="83"/>
    </location>
    <ligand>
        <name>[4Fe-4S] cluster</name>
        <dbReference type="ChEBI" id="CHEBI:49883"/>
        <label>3</label>
    </ligand>
</feature>
<dbReference type="Gene3D" id="3.30.70.20">
    <property type="match status" value="2"/>
</dbReference>
<proteinExistence type="predicted"/>
<dbReference type="InterPro" id="IPR014603">
    <property type="entry name" value="Formate_DH_Fe-S_su"/>
</dbReference>
<dbReference type="EMBL" id="CP003732">
    <property type="protein sequence ID" value="AFV11745.1"/>
    <property type="molecule type" value="Genomic_DNA"/>
</dbReference>
<keyword evidence="3 7" id="KW-0479">Metal-binding</keyword>
<dbReference type="AlphaFoldDB" id="K4LIF1"/>
<comment type="cofactor">
    <cofactor evidence="7">
        <name>[4Fe-4S] cluster</name>
        <dbReference type="ChEBI" id="CHEBI:49883"/>
    </cofactor>
    <text evidence="7">Binds 4 [4Fe-4S] clusters per subunit.</text>
</comment>
<feature type="binding site" evidence="7">
    <location>
        <position position="110"/>
    </location>
    <ligand>
        <name>[4Fe-4S] cluster</name>
        <dbReference type="ChEBI" id="CHEBI:49883"/>
        <label>4</label>
    </ligand>
</feature>
<feature type="binding site" evidence="7">
    <location>
        <position position="113"/>
    </location>
    <ligand>
        <name>[4Fe-4S] cluster</name>
        <dbReference type="ChEBI" id="CHEBI:49883"/>
        <label>4</label>
    </ligand>
</feature>
<feature type="binding site" evidence="7">
    <location>
        <position position="24"/>
    </location>
    <ligand>
        <name>[4Fe-4S] cluster</name>
        <dbReference type="ChEBI" id="CHEBI:49883"/>
        <label>2</label>
    </ligand>
</feature>
<feature type="binding site" evidence="7">
    <location>
        <position position="14"/>
    </location>
    <ligand>
        <name>[4Fe-4S] cluster</name>
        <dbReference type="ChEBI" id="CHEBI:49883"/>
        <label>1</label>
    </ligand>
</feature>
<dbReference type="PIRSF" id="PIRSF036298">
    <property type="entry name" value="FDH_4Fe4S"/>
    <property type="match status" value="1"/>
</dbReference>
<keyword evidence="8" id="KW-0472">Membrane</keyword>
<dbReference type="GO" id="GO:0046872">
    <property type="term" value="F:metal ion binding"/>
    <property type="evidence" value="ECO:0007669"/>
    <property type="project" value="UniProtKB-KW"/>
</dbReference>
<dbReference type="PANTHER" id="PTHR43545:SF4">
    <property type="entry name" value="IRON-SULFUR PROTEIN"/>
    <property type="match status" value="1"/>
</dbReference>
<dbReference type="InterPro" id="IPR051555">
    <property type="entry name" value="FDH_Electron_Transfer_Unit"/>
</dbReference>
<sequence>MAKTKGYLVDTTKCIACRGCVVACKQWNQLPAEQTRFTGSYQTVPDLTGNTFTIISFHEYEEDGRIRWYFAKRQCMHCLEPVCMKVCPQKAISITDTGAVVRDNDKCVGCQYCAAACPFHIPRYNPTTDKETKCSLCAERTAEGDLPACVKACITGALEYGNRDELLAKAKERVNNLIGDYPNANVYGETQAGGTNILYVLADVPGKYGFEEDPKVSTAITAWQNVIKPYFPWLIALTAAGSIFSFFSTRLLKVGKEAHEGESLHG</sequence>
<evidence type="ECO:0000256" key="1">
    <source>
        <dbReference type="ARBA" id="ARBA00004196"/>
    </source>
</evidence>
<evidence type="ECO:0000313" key="10">
    <source>
        <dbReference type="EMBL" id="AFV11745.1"/>
    </source>
</evidence>
<evidence type="ECO:0000256" key="7">
    <source>
        <dbReference type="PIRSR" id="PIRSR036298-50"/>
    </source>
</evidence>
<dbReference type="Pfam" id="PF13247">
    <property type="entry name" value="Fer4_11"/>
    <property type="match status" value="1"/>
</dbReference>
<feature type="binding site" evidence="7">
    <location>
        <position position="117"/>
    </location>
    <ligand>
        <name>[4Fe-4S] cluster</name>
        <dbReference type="ChEBI" id="CHEBI:49883"/>
        <label>3</label>
    </ligand>
</feature>
<keyword evidence="8" id="KW-1133">Transmembrane helix</keyword>
<dbReference type="GO" id="GO:0015944">
    <property type="term" value="P:formate oxidation"/>
    <property type="evidence" value="ECO:0007669"/>
    <property type="project" value="InterPro"/>
</dbReference>
<dbReference type="eggNOG" id="COG0437">
    <property type="taxonomic scope" value="Bacteria"/>
</dbReference>
<dbReference type="KEGG" id="tpz:Tph_c15390"/>
<dbReference type="STRING" id="1089553.Tph_c15390"/>
<feature type="domain" description="4Fe-4S ferredoxin-type" evidence="9">
    <location>
        <begin position="98"/>
        <end position="127"/>
    </location>
</feature>
<gene>
    <name evidence="10" type="primary">fdxH</name>
    <name evidence="10" type="ordered locus">Tph_c15390</name>
</gene>
<dbReference type="PANTHER" id="PTHR43545">
    <property type="entry name" value="FORMATE DEHYDROGENASE, NITRATE-INDUCIBLE, IRON-SULFUR SUBUNIT"/>
    <property type="match status" value="1"/>
</dbReference>
<keyword evidence="2 7" id="KW-0004">4Fe-4S</keyword>
<keyword evidence="5 7" id="KW-0408">Iron</keyword>
<keyword evidence="6 7" id="KW-0411">Iron-sulfur</keyword>
<dbReference type="GO" id="GO:0045333">
    <property type="term" value="P:cellular respiration"/>
    <property type="evidence" value="ECO:0007669"/>
    <property type="project" value="InterPro"/>
</dbReference>
<dbReference type="GO" id="GO:0030313">
    <property type="term" value="C:cell envelope"/>
    <property type="evidence" value="ECO:0007669"/>
    <property type="project" value="UniProtKB-SubCell"/>
</dbReference>
<feature type="transmembrane region" description="Helical" evidence="8">
    <location>
        <begin position="230"/>
        <end position="247"/>
    </location>
</feature>
<evidence type="ECO:0000313" key="11">
    <source>
        <dbReference type="Proteomes" id="UP000000467"/>
    </source>
</evidence>
<dbReference type="PROSITE" id="PS00198">
    <property type="entry name" value="4FE4S_FER_1"/>
    <property type="match status" value="1"/>
</dbReference>
<dbReference type="PROSITE" id="PS51379">
    <property type="entry name" value="4FE4S_FER_2"/>
    <property type="match status" value="3"/>
</dbReference>
<evidence type="ECO:0000256" key="8">
    <source>
        <dbReference type="SAM" id="Phobius"/>
    </source>
</evidence>